<dbReference type="InParanoid" id="A0A316YCS3"/>
<dbReference type="InterPro" id="IPR019826">
    <property type="entry name" value="Carboxylesterase_B_AS"/>
</dbReference>
<protein>
    <recommendedName>
        <fullName evidence="3">Carboxylic ester hydrolase</fullName>
        <ecNumber evidence="3">3.1.1.-</ecNumber>
    </recommendedName>
</protein>
<dbReference type="Pfam" id="PF00135">
    <property type="entry name" value="COesterase"/>
    <property type="match status" value="1"/>
</dbReference>
<gene>
    <name evidence="5" type="ORF">FA10DRAFT_269627</name>
</gene>
<sequence>MATVRLAQGSVRGTQSSANATTYYAIPYAKYNGRFASASPVAPGTVEYDATRRGVICPQSASRLARVTGPKPPSTDGMAEDCLLLSVAVPTSASSSAEKRPVMVFLHGGAYVTGGGQLAWYDGYQMAGEGSVTVVSVNYRLGALGYLYDESRPLGLGTEDALLALDWVRRNIGAFGGDAAKVTLFGQSAGAYTTQLLVNAGSDLFSRAIVQSSPTSVVLTSEQAQKVRGDFETHLRDVLHTDLLGATSEQILEAQRAAITNNSNLELPFAPVTAEGPLGVAKNHSAPKDILMGWMKDDASVFVDLKLESLGVPRLVRPPLVLAATGPATAATFADPARRLAQKWCTEQGHRTTLYENTWRPRDAAYGAAHVSDMPLFLGDEEAWKAAPMLGSEPWQTQWGPRGHTARAFWTAFATNATVGPAFDNYRIGI</sequence>
<dbReference type="Gene3D" id="3.40.50.1820">
    <property type="entry name" value="alpha/beta hydrolase"/>
    <property type="match status" value="1"/>
</dbReference>
<evidence type="ECO:0000256" key="1">
    <source>
        <dbReference type="ARBA" id="ARBA00005964"/>
    </source>
</evidence>
<accession>A0A316YCS3</accession>
<dbReference type="AlphaFoldDB" id="A0A316YCS3"/>
<name>A0A316YCS3_9BASI</name>
<organism evidence="5 6">
    <name type="scientific">Acaromyces ingoldii</name>
    <dbReference type="NCBI Taxonomy" id="215250"/>
    <lineage>
        <taxon>Eukaryota</taxon>
        <taxon>Fungi</taxon>
        <taxon>Dikarya</taxon>
        <taxon>Basidiomycota</taxon>
        <taxon>Ustilaginomycotina</taxon>
        <taxon>Exobasidiomycetes</taxon>
        <taxon>Exobasidiales</taxon>
        <taxon>Cryptobasidiaceae</taxon>
        <taxon>Acaromyces</taxon>
    </lineage>
</organism>
<dbReference type="GeneID" id="37044740"/>
<evidence type="ECO:0000313" key="5">
    <source>
        <dbReference type="EMBL" id="PWN87019.1"/>
    </source>
</evidence>
<evidence type="ECO:0000259" key="4">
    <source>
        <dbReference type="Pfam" id="PF00135"/>
    </source>
</evidence>
<dbReference type="EMBL" id="KZ819641">
    <property type="protein sequence ID" value="PWN87019.1"/>
    <property type="molecule type" value="Genomic_DNA"/>
</dbReference>
<keyword evidence="2 3" id="KW-0378">Hydrolase</keyword>
<evidence type="ECO:0000256" key="2">
    <source>
        <dbReference type="ARBA" id="ARBA00022801"/>
    </source>
</evidence>
<dbReference type="InterPro" id="IPR050309">
    <property type="entry name" value="Type-B_Carboxylest/Lipase"/>
</dbReference>
<dbReference type="PANTHER" id="PTHR11559">
    <property type="entry name" value="CARBOXYLESTERASE"/>
    <property type="match status" value="1"/>
</dbReference>
<feature type="domain" description="Carboxylesterase type B" evidence="4">
    <location>
        <begin position="3"/>
        <end position="308"/>
    </location>
</feature>
<dbReference type="OrthoDB" id="6846267at2759"/>
<reference evidence="5 6" key="1">
    <citation type="journal article" date="2018" name="Mol. Biol. Evol.">
        <title>Broad Genomic Sampling Reveals a Smut Pathogenic Ancestry of the Fungal Clade Ustilaginomycotina.</title>
        <authorList>
            <person name="Kijpornyongpan T."/>
            <person name="Mondo S.J."/>
            <person name="Barry K."/>
            <person name="Sandor L."/>
            <person name="Lee J."/>
            <person name="Lipzen A."/>
            <person name="Pangilinan J."/>
            <person name="LaButti K."/>
            <person name="Hainaut M."/>
            <person name="Henrissat B."/>
            <person name="Grigoriev I.V."/>
            <person name="Spatafora J.W."/>
            <person name="Aime M.C."/>
        </authorList>
    </citation>
    <scope>NUCLEOTIDE SEQUENCE [LARGE SCALE GENOMIC DNA]</scope>
    <source>
        <strain evidence="5 6">MCA 4198</strain>
    </source>
</reference>
<keyword evidence="6" id="KW-1185">Reference proteome</keyword>
<dbReference type="RefSeq" id="XP_025374217.1">
    <property type="nucleotide sequence ID" value="XM_025522824.1"/>
</dbReference>
<comment type="similarity">
    <text evidence="1 3">Belongs to the type-B carboxylesterase/lipase family.</text>
</comment>
<proteinExistence type="inferred from homology"/>
<dbReference type="InterPro" id="IPR029058">
    <property type="entry name" value="AB_hydrolase_fold"/>
</dbReference>
<evidence type="ECO:0000256" key="3">
    <source>
        <dbReference type="RuleBase" id="RU361235"/>
    </source>
</evidence>
<dbReference type="STRING" id="215250.A0A316YCS3"/>
<dbReference type="EC" id="3.1.1.-" evidence="3"/>
<dbReference type="Proteomes" id="UP000245768">
    <property type="component" value="Unassembled WGS sequence"/>
</dbReference>
<dbReference type="PROSITE" id="PS00122">
    <property type="entry name" value="CARBOXYLESTERASE_B_1"/>
    <property type="match status" value="1"/>
</dbReference>
<dbReference type="GO" id="GO:0016787">
    <property type="term" value="F:hydrolase activity"/>
    <property type="evidence" value="ECO:0007669"/>
    <property type="project" value="UniProtKB-KW"/>
</dbReference>
<dbReference type="SUPFAM" id="SSF53474">
    <property type="entry name" value="alpha/beta-Hydrolases"/>
    <property type="match status" value="1"/>
</dbReference>
<dbReference type="InterPro" id="IPR002018">
    <property type="entry name" value="CarbesteraseB"/>
</dbReference>
<evidence type="ECO:0000313" key="6">
    <source>
        <dbReference type="Proteomes" id="UP000245768"/>
    </source>
</evidence>